<organism evidence="1">
    <name type="scientific">marine sediment metagenome</name>
    <dbReference type="NCBI Taxonomy" id="412755"/>
    <lineage>
        <taxon>unclassified sequences</taxon>
        <taxon>metagenomes</taxon>
        <taxon>ecological metagenomes</taxon>
    </lineage>
</organism>
<dbReference type="EMBL" id="LAZR01046840">
    <property type="protein sequence ID" value="KKK95601.1"/>
    <property type="molecule type" value="Genomic_DNA"/>
</dbReference>
<proteinExistence type="predicted"/>
<comment type="caution">
    <text evidence="1">The sequence shown here is derived from an EMBL/GenBank/DDBJ whole genome shotgun (WGS) entry which is preliminary data.</text>
</comment>
<accession>A0A0F9CFZ9</accession>
<name>A0A0F9CFZ9_9ZZZZ</name>
<evidence type="ECO:0000313" key="1">
    <source>
        <dbReference type="EMBL" id="KKK95601.1"/>
    </source>
</evidence>
<dbReference type="AlphaFoldDB" id="A0A0F9CFZ9"/>
<reference evidence="1" key="1">
    <citation type="journal article" date="2015" name="Nature">
        <title>Complex archaea that bridge the gap between prokaryotes and eukaryotes.</title>
        <authorList>
            <person name="Spang A."/>
            <person name="Saw J.H."/>
            <person name="Jorgensen S.L."/>
            <person name="Zaremba-Niedzwiedzka K."/>
            <person name="Martijn J."/>
            <person name="Lind A.E."/>
            <person name="van Eijk R."/>
            <person name="Schleper C."/>
            <person name="Guy L."/>
            <person name="Ettema T.J."/>
        </authorList>
    </citation>
    <scope>NUCLEOTIDE SEQUENCE</scope>
</reference>
<protein>
    <submittedName>
        <fullName evidence="1">Uncharacterized protein</fullName>
    </submittedName>
</protein>
<gene>
    <name evidence="1" type="ORF">LCGC14_2671200</name>
</gene>
<sequence length="94" mass="10786">MGYYIDPPDRTKESWLQEHGQEVETPSWPAEDGMVLICLVDNGAFRAAGICYSEAEFDAFRAPDHGYQRPRTWYYVPFEKVVDVEPSVQDLLNA</sequence>